<dbReference type="CDD" id="cd21377">
    <property type="entry name" value="CTWD_Cns1-like"/>
    <property type="match status" value="1"/>
</dbReference>
<evidence type="ECO:0000259" key="6">
    <source>
        <dbReference type="Pfam" id="PF18972"/>
    </source>
</evidence>
<organism evidence="7 8">
    <name type="scientific">Meripilus lineatus</name>
    <dbReference type="NCBI Taxonomy" id="2056292"/>
    <lineage>
        <taxon>Eukaryota</taxon>
        <taxon>Fungi</taxon>
        <taxon>Dikarya</taxon>
        <taxon>Basidiomycota</taxon>
        <taxon>Agaricomycotina</taxon>
        <taxon>Agaricomycetes</taxon>
        <taxon>Polyporales</taxon>
        <taxon>Meripilaceae</taxon>
        <taxon>Meripilus</taxon>
    </lineage>
</organism>
<dbReference type="InterPro" id="IPR044059">
    <property type="entry name" value="Csn1/TTC4_wheel"/>
</dbReference>
<keyword evidence="1" id="KW-0677">Repeat</keyword>
<evidence type="ECO:0000313" key="7">
    <source>
        <dbReference type="EMBL" id="KAJ3484339.1"/>
    </source>
</evidence>
<dbReference type="GO" id="GO:0006457">
    <property type="term" value="P:protein folding"/>
    <property type="evidence" value="ECO:0007669"/>
    <property type="project" value="TreeGrafter"/>
</dbReference>
<dbReference type="GO" id="GO:0005634">
    <property type="term" value="C:nucleus"/>
    <property type="evidence" value="ECO:0007669"/>
    <property type="project" value="TreeGrafter"/>
</dbReference>
<dbReference type="Gene3D" id="1.25.40.10">
    <property type="entry name" value="Tetratricopeptide repeat domain"/>
    <property type="match status" value="1"/>
</dbReference>
<proteinExistence type="inferred from homology"/>
<name>A0AAD5YIS2_9APHY</name>
<dbReference type="PANTHER" id="PTHR46035:SF1">
    <property type="entry name" value="TETRATRICOPEPTIDE REPEAT PROTEIN 4"/>
    <property type="match status" value="1"/>
</dbReference>
<gene>
    <name evidence="7" type="ORF">NLI96_g5697</name>
</gene>
<evidence type="ECO:0000313" key="8">
    <source>
        <dbReference type="Proteomes" id="UP001212997"/>
    </source>
</evidence>
<dbReference type="AlphaFoldDB" id="A0AAD5YIS2"/>
<evidence type="ECO:0000256" key="2">
    <source>
        <dbReference type="ARBA" id="ARBA00022803"/>
    </source>
</evidence>
<accession>A0AAD5YIS2</accession>
<keyword evidence="8" id="KW-1185">Reference proteome</keyword>
<dbReference type="Pfam" id="PF18972">
    <property type="entry name" value="Wheel"/>
    <property type="match status" value="1"/>
</dbReference>
<dbReference type="GO" id="GO:0005829">
    <property type="term" value="C:cytosol"/>
    <property type="evidence" value="ECO:0007669"/>
    <property type="project" value="TreeGrafter"/>
</dbReference>
<dbReference type="EMBL" id="JANAWD010000193">
    <property type="protein sequence ID" value="KAJ3484339.1"/>
    <property type="molecule type" value="Genomic_DNA"/>
</dbReference>
<dbReference type="PROSITE" id="PS50005">
    <property type="entry name" value="TPR"/>
    <property type="match status" value="1"/>
</dbReference>
<dbReference type="GO" id="GO:0030544">
    <property type="term" value="F:Hsp70 protein binding"/>
    <property type="evidence" value="ECO:0007669"/>
    <property type="project" value="TreeGrafter"/>
</dbReference>
<sequence length="359" mass="40701">MFPQPPPSVSPEEVMAALESSPLFMKSLPEDAMDDPTISALQSLVFDGTPDEIAQNFKEQGNDAFKEKRHRDALGFYTQGIEAKPTDTLLLEALLCNRAACNLELKNYGKVLKDCSTALVGNPKCSKAYYRSGLALLALERFEEALDCCDRCLLYDQQNKSVQGLRDKTLELKKVRETKEQEKRDRILRQEKEKKQLQVAFQERSLITIPNPKDSTSDNPYIPHFDPEDPTGKTLIMPVFFLYPQHAISDIISHFVEDTPFSAHLAAMFPPEAPPPDWDKNGEYVNGRLSVYAITRRKRLLKVGKNMTLRDVFKASKEKQGDPADGLEVKDGCLTFVVLPRGEVEKKWIEDFKKTRDQS</sequence>
<dbReference type="Proteomes" id="UP001212997">
    <property type="component" value="Unassembled WGS sequence"/>
</dbReference>
<reference evidence="7" key="1">
    <citation type="submission" date="2022-07" db="EMBL/GenBank/DDBJ databases">
        <title>Genome Sequence of Physisporinus lineatus.</title>
        <authorList>
            <person name="Buettner E."/>
        </authorList>
    </citation>
    <scope>NUCLEOTIDE SEQUENCE</scope>
    <source>
        <strain evidence="7">VT162</strain>
    </source>
</reference>
<dbReference type="GO" id="GO:0051879">
    <property type="term" value="F:Hsp90 protein binding"/>
    <property type="evidence" value="ECO:0007669"/>
    <property type="project" value="InterPro"/>
</dbReference>
<dbReference type="InterPro" id="IPR011990">
    <property type="entry name" value="TPR-like_helical_dom_sf"/>
</dbReference>
<evidence type="ECO:0000256" key="3">
    <source>
        <dbReference type="ARBA" id="ARBA00023602"/>
    </source>
</evidence>
<dbReference type="PANTHER" id="PTHR46035">
    <property type="entry name" value="TETRATRICOPEPTIDE REPEAT PROTEIN 4"/>
    <property type="match status" value="1"/>
</dbReference>
<evidence type="ECO:0000256" key="5">
    <source>
        <dbReference type="SAM" id="Coils"/>
    </source>
</evidence>
<keyword evidence="2 4" id="KW-0802">TPR repeat</keyword>
<evidence type="ECO:0000256" key="1">
    <source>
        <dbReference type="ARBA" id="ARBA00022737"/>
    </source>
</evidence>
<feature type="domain" description="Cns1/TTC4 wheel" evidence="6">
    <location>
        <begin position="227"/>
        <end position="352"/>
    </location>
</feature>
<dbReference type="InterPro" id="IPR019734">
    <property type="entry name" value="TPR_rpt"/>
</dbReference>
<protein>
    <recommendedName>
        <fullName evidence="6">Cns1/TTC4 wheel domain-containing protein</fullName>
    </recommendedName>
</protein>
<feature type="coiled-coil region" evidence="5">
    <location>
        <begin position="165"/>
        <end position="200"/>
    </location>
</feature>
<dbReference type="SMART" id="SM00028">
    <property type="entry name" value="TPR"/>
    <property type="match status" value="3"/>
</dbReference>
<feature type="repeat" description="TPR" evidence="4">
    <location>
        <begin position="126"/>
        <end position="159"/>
    </location>
</feature>
<comment type="caution">
    <text evidence="7">The sequence shown here is derived from an EMBL/GenBank/DDBJ whole genome shotgun (WGS) entry which is preliminary data.</text>
</comment>
<keyword evidence="5" id="KW-0175">Coiled coil</keyword>
<dbReference type="SUPFAM" id="SSF48452">
    <property type="entry name" value="TPR-like"/>
    <property type="match status" value="1"/>
</dbReference>
<comment type="similarity">
    <text evidence="3">Belongs to the TTC4 family.</text>
</comment>
<evidence type="ECO:0000256" key="4">
    <source>
        <dbReference type="PROSITE-ProRule" id="PRU00339"/>
    </source>
</evidence>